<dbReference type="PANTHER" id="PTHR43968:SF6">
    <property type="entry name" value="GLUTATHIONE S-TRANSFERASE OMEGA"/>
    <property type="match status" value="1"/>
</dbReference>
<dbReference type="Gene3D" id="3.40.30.10">
    <property type="entry name" value="Glutaredoxin"/>
    <property type="match status" value="1"/>
</dbReference>
<dbReference type="SUPFAM" id="SSF52833">
    <property type="entry name" value="Thioredoxin-like"/>
    <property type="match status" value="1"/>
</dbReference>
<organism evidence="4 5">
    <name type="scientific">Aquincola agrisoli</name>
    <dbReference type="NCBI Taxonomy" id="3119538"/>
    <lineage>
        <taxon>Bacteria</taxon>
        <taxon>Pseudomonadati</taxon>
        <taxon>Pseudomonadota</taxon>
        <taxon>Betaproteobacteria</taxon>
        <taxon>Burkholderiales</taxon>
        <taxon>Sphaerotilaceae</taxon>
        <taxon>Aquincola</taxon>
    </lineage>
</organism>
<feature type="domain" description="GST N-terminal" evidence="2">
    <location>
        <begin position="1"/>
        <end position="78"/>
    </location>
</feature>
<dbReference type="Proteomes" id="UP001336250">
    <property type="component" value="Unassembled WGS sequence"/>
</dbReference>
<feature type="domain" description="GST C-terminal" evidence="3">
    <location>
        <begin position="83"/>
        <end position="215"/>
    </location>
</feature>
<evidence type="ECO:0000259" key="2">
    <source>
        <dbReference type="PROSITE" id="PS50404"/>
    </source>
</evidence>
<dbReference type="PROSITE" id="PS50404">
    <property type="entry name" value="GST_NTER"/>
    <property type="match status" value="1"/>
</dbReference>
<gene>
    <name evidence="4" type="ORF">V4F39_14420</name>
</gene>
<dbReference type="InterPro" id="IPR036282">
    <property type="entry name" value="Glutathione-S-Trfase_C_sf"/>
</dbReference>
<evidence type="ECO:0000259" key="3">
    <source>
        <dbReference type="PROSITE" id="PS50405"/>
    </source>
</evidence>
<dbReference type="CDD" id="cd00570">
    <property type="entry name" value="GST_N_family"/>
    <property type="match status" value="1"/>
</dbReference>
<evidence type="ECO:0000256" key="1">
    <source>
        <dbReference type="SAM" id="MobiDB-lite"/>
    </source>
</evidence>
<feature type="region of interest" description="Disordered" evidence="1">
    <location>
        <begin position="196"/>
        <end position="216"/>
    </location>
</feature>
<reference evidence="4 5" key="1">
    <citation type="submission" date="2024-02" db="EMBL/GenBank/DDBJ databases">
        <title>Genome sequence of Aquincola sp. MAHUQ-54.</title>
        <authorList>
            <person name="Huq M.A."/>
        </authorList>
    </citation>
    <scope>NUCLEOTIDE SEQUENCE [LARGE SCALE GENOMIC DNA]</scope>
    <source>
        <strain evidence="4 5">MAHUQ-54</strain>
    </source>
</reference>
<name>A0AAW9QE73_9BURK</name>
<protein>
    <submittedName>
        <fullName evidence="4">Glutathione S-transferase</fullName>
    </submittedName>
</protein>
<dbReference type="EMBL" id="JAZIBG010000028">
    <property type="protein sequence ID" value="MEF7615112.1"/>
    <property type="molecule type" value="Genomic_DNA"/>
</dbReference>
<dbReference type="SUPFAM" id="SSF47616">
    <property type="entry name" value="GST C-terminal domain-like"/>
    <property type="match status" value="1"/>
</dbReference>
<dbReference type="AlphaFoldDB" id="A0AAW9QE73"/>
<dbReference type="InterPro" id="IPR040079">
    <property type="entry name" value="Glutathione_S-Trfase"/>
</dbReference>
<dbReference type="PANTHER" id="PTHR43968">
    <property type="match status" value="1"/>
</dbReference>
<dbReference type="Pfam" id="PF13417">
    <property type="entry name" value="GST_N_3"/>
    <property type="match status" value="1"/>
</dbReference>
<keyword evidence="5" id="KW-1185">Reference proteome</keyword>
<dbReference type="InterPro" id="IPR050983">
    <property type="entry name" value="GST_Omega/HSP26"/>
</dbReference>
<comment type="caution">
    <text evidence="4">The sequence shown here is derived from an EMBL/GenBank/DDBJ whole genome shotgun (WGS) entry which is preliminary data.</text>
</comment>
<evidence type="ECO:0000313" key="5">
    <source>
        <dbReference type="Proteomes" id="UP001336250"/>
    </source>
</evidence>
<evidence type="ECO:0000313" key="4">
    <source>
        <dbReference type="EMBL" id="MEF7615112.1"/>
    </source>
</evidence>
<sequence length="216" mass="23694">MITLCGFPLSNYYNKVKLALLEKGVDFTEERVAIGATDEAVLSCSPLGKIPFLRTAHGALCESQPMLDYIEAVHPAPALLPADAWGRAKQHELITFLDLHLELVARELYPQAFFGGSVSEAIQASVRKRLDKHLAGFRRLASFTPYVAGPDFTMADCAAYVHLPLVGLSTRIIYGEDLVLAHGIDWKAYAKRVSERPSAQRVDADRKGDQAARQAG</sequence>
<dbReference type="InterPro" id="IPR036249">
    <property type="entry name" value="Thioredoxin-like_sf"/>
</dbReference>
<proteinExistence type="predicted"/>
<dbReference type="InterPro" id="IPR010987">
    <property type="entry name" value="Glutathione-S-Trfase_C-like"/>
</dbReference>
<dbReference type="PROSITE" id="PS50405">
    <property type="entry name" value="GST_CTER"/>
    <property type="match status" value="1"/>
</dbReference>
<dbReference type="RefSeq" id="WP_332290225.1">
    <property type="nucleotide sequence ID" value="NZ_JAZIBG010000028.1"/>
</dbReference>
<dbReference type="InterPro" id="IPR004045">
    <property type="entry name" value="Glutathione_S-Trfase_N"/>
</dbReference>
<accession>A0AAW9QE73</accession>
<dbReference type="SFLD" id="SFLDS00019">
    <property type="entry name" value="Glutathione_Transferase_(cytos"/>
    <property type="match status" value="1"/>
</dbReference>
<dbReference type="GO" id="GO:0005737">
    <property type="term" value="C:cytoplasm"/>
    <property type="evidence" value="ECO:0007669"/>
    <property type="project" value="TreeGrafter"/>
</dbReference>
<dbReference type="Gene3D" id="1.20.1050.10">
    <property type="match status" value="1"/>
</dbReference>